<keyword evidence="3" id="KW-0808">Transferase</keyword>
<evidence type="ECO:0000256" key="10">
    <source>
        <dbReference type="RuleBase" id="RU000304"/>
    </source>
</evidence>
<accession>A0A1I8NPQ4</accession>
<dbReference type="EnsemblMetazoa" id="SCAU000960-RA">
    <property type="protein sequence ID" value="SCAU000960-PA"/>
    <property type="gene ID" value="SCAU000960"/>
</dbReference>
<dbReference type="InterPro" id="IPR000719">
    <property type="entry name" value="Prot_kinase_dom"/>
</dbReference>
<dbReference type="Pfam" id="PF00069">
    <property type="entry name" value="Pkinase"/>
    <property type="match status" value="1"/>
</dbReference>
<keyword evidence="2 10" id="KW-0723">Serine/threonine-protein kinase</keyword>
<dbReference type="InterPro" id="IPR051681">
    <property type="entry name" value="Ser/Thr_Kinases-Pseudokinases"/>
</dbReference>
<feature type="binding site" evidence="9">
    <location>
        <position position="64"/>
    </location>
    <ligand>
        <name>ATP</name>
        <dbReference type="ChEBI" id="CHEBI:30616"/>
    </ligand>
</feature>
<dbReference type="SUPFAM" id="SSF56112">
    <property type="entry name" value="Protein kinase-like (PK-like)"/>
    <property type="match status" value="1"/>
</dbReference>
<dbReference type="InterPro" id="IPR017441">
    <property type="entry name" value="Protein_kinase_ATP_BS"/>
</dbReference>
<proteinExistence type="inferred from homology"/>
<evidence type="ECO:0000256" key="5">
    <source>
        <dbReference type="ARBA" id="ARBA00022777"/>
    </source>
</evidence>
<evidence type="ECO:0000256" key="8">
    <source>
        <dbReference type="ARBA" id="ARBA00048679"/>
    </source>
</evidence>
<evidence type="ECO:0000256" key="3">
    <source>
        <dbReference type="ARBA" id="ARBA00022679"/>
    </source>
</evidence>
<keyword evidence="6 9" id="KW-0067">ATP-binding</keyword>
<dbReference type="OrthoDB" id="4062651at2759"/>
<dbReference type="PANTHER" id="PTHR44329:SF285">
    <property type="entry name" value="V-MOS MOLONEY MURINE SARCOMA VIRAL ONCO HOMOLOG"/>
    <property type="match status" value="1"/>
</dbReference>
<dbReference type="EC" id="2.7.11.1" evidence="1"/>
<sequence length="420" mass="48268">MFNGKMSLLFLQTRENELILNTPKREELLKDGPPSSQVKNNLLGRGAYGTVIKAIYKAKPVAVKIIKNHKDVNNQIMLNEAHILDWKHRNIVKILKIESTPNFGIVIMERFNGECLQNALNNMDISVVHRICIAMDLTSALMYCHKKQILHMDVKPQNVMIVITKPLRYAGKSDTCHRSYTCKLCDFGSSMKFTKGQGNIKGSVKGTLRYMAPETLKEECLTPAADVYSLGITLWQMKYRILPYFWLKCNEIVAYQVVKNQLRPHNIPANETIPKHSDIKASVTTNSHGLCLCENSSKQMSSQSLEDILKVLQSNECEFIATTKPNEAIIPFKRMPLKEFNNNHQNVKQLKAKRDLHYEFVLTETFTLQNVLGSVAQEMDMARKIVLEQLYDDIYQSCWHDDFKQRPATKELYDCFKEML</sequence>
<dbReference type="SMART" id="SM00220">
    <property type="entry name" value="S_TKc"/>
    <property type="match status" value="1"/>
</dbReference>
<dbReference type="Gene3D" id="1.10.510.10">
    <property type="entry name" value="Transferase(Phosphotransferase) domain 1"/>
    <property type="match status" value="1"/>
</dbReference>
<evidence type="ECO:0000256" key="6">
    <source>
        <dbReference type="ARBA" id="ARBA00022840"/>
    </source>
</evidence>
<dbReference type="VEuPathDB" id="VectorBase:SCAU000960"/>
<reference evidence="12" key="1">
    <citation type="submission" date="2020-05" db="UniProtKB">
        <authorList>
            <consortium name="EnsemblMetazoa"/>
        </authorList>
    </citation>
    <scope>IDENTIFICATION</scope>
    <source>
        <strain evidence="12">USDA</strain>
    </source>
</reference>
<gene>
    <name evidence="12" type="primary">106084626</name>
</gene>
<evidence type="ECO:0000256" key="9">
    <source>
        <dbReference type="PROSITE-ProRule" id="PRU10141"/>
    </source>
</evidence>
<dbReference type="GO" id="GO:0005524">
    <property type="term" value="F:ATP binding"/>
    <property type="evidence" value="ECO:0007669"/>
    <property type="project" value="UniProtKB-UniRule"/>
</dbReference>
<dbReference type="AlphaFoldDB" id="A0A1I8NPQ4"/>
<keyword evidence="13" id="KW-1185">Reference proteome</keyword>
<dbReference type="PROSITE" id="PS00107">
    <property type="entry name" value="PROTEIN_KINASE_ATP"/>
    <property type="match status" value="1"/>
</dbReference>
<protein>
    <recommendedName>
        <fullName evidence="1">non-specific serine/threonine protein kinase</fullName>
        <ecNumber evidence="1">2.7.11.1</ecNumber>
    </recommendedName>
</protein>
<dbReference type="PROSITE" id="PS50011">
    <property type="entry name" value="PROTEIN_KINASE_DOM"/>
    <property type="match status" value="1"/>
</dbReference>
<dbReference type="Proteomes" id="UP000095300">
    <property type="component" value="Unassembled WGS sequence"/>
</dbReference>
<comment type="catalytic activity">
    <reaction evidence="7">
        <text>L-threonyl-[protein] + ATP = O-phospho-L-threonyl-[protein] + ADP + H(+)</text>
        <dbReference type="Rhea" id="RHEA:46608"/>
        <dbReference type="Rhea" id="RHEA-COMP:11060"/>
        <dbReference type="Rhea" id="RHEA-COMP:11605"/>
        <dbReference type="ChEBI" id="CHEBI:15378"/>
        <dbReference type="ChEBI" id="CHEBI:30013"/>
        <dbReference type="ChEBI" id="CHEBI:30616"/>
        <dbReference type="ChEBI" id="CHEBI:61977"/>
        <dbReference type="ChEBI" id="CHEBI:456216"/>
        <dbReference type="EC" id="2.7.11.1"/>
    </reaction>
</comment>
<name>A0A1I8NPQ4_STOCA</name>
<dbReference type="STRING" id="35570.A0A1I8NPQ4"/>
<feature type="domain" description="Protein kinase" evidence="11">
    <location>
        <begin position="37"/>
        <end position="420"/>
    </location>
</feature>
<evidence type="ECO:0000256" key="1">
    <source>
        <dbReference type="ARBA" id="ARBA00012513"/>
    </source>
</evidence>
<organism evidence="12 13">
    <name type="scientific">Stomoxys calcitrans</name>
    <name type="common">Stable fly</name>
    <name type="synonym">Conops calcitrans</name>
    <dbReference type="NCBI Taxonomy" id="35570"/>
    <lineage>
        <taxon>Eukaryota</taxon>
        <taxon>Metazoa</taxon>
        <taxon>Ecdysozoa</taxon>
        <taxon>Arthropoda</taxon>
        <taxon>Hexapoda</taxon>
        <taxon>Insecta</taxon>
        <taxon>Pterygota</taxon>
        <taxon>Neoptera</taxon>
        <taxon>Endopterygota</taxon>
        <taxon>Diptera</taxon>
        <taxon>Brachycera</taxon>
        <taxon>Muscomorpha</taxon>
        <taxon>Muscoidea</taxon>
        <taxon>Muscidae</taxon>
        <taxon>Stomoxys</taxon>
    </lineage>
</organism>
<evidence type="ECO:0000256" key="7">
    <source>
        <dbReference type="ARBA" id="ARBA00047899"/>
    </source>
</evidence>
<dbReference type="Gene3D" id="3.30.200.20">
    <property type="entry name" value="Phosphorylase Kinase, domain 1"/>
    <property type="match status" value="1"/>
</dbReference>
<dbReference type="KEGG" id="scac:106084626"/>
<evidence type="ECO:0000256" key="4">
    <source>
        <dbReference type="ARBA" id="ARBA00022741"/>
    </source>
</evidence>
<comment type="similarity">
    <text evidence="10">Belongs to the protein kinase superfamily.</text>
</comment>
<keyword evidence="4 9" id="KW-0547">Nucleotide-binding</keyword>
<dbReference type="GO" id="GO:0004674">
    <property type="term" value="F:protein serine/threonine kinase activity"/>
    <property type="evidence" value="ECO:0007669"/>
    <property type="project" value="UniProtKB-KW"/>
</dbReference>
<dbReference type="PROSITE" id="PS00108">
    <property type="entry name" value="PROTEIN_KINASE_ST"/>
    <property type="match status" value="1"/>
</dbReference>
<dbReference type="PANTHER" id="PTHR44329">
    <property type="entry name" value="SERINE/THREONINE-PROTEIN KINASE TNNI3K-RELATED"/>
    <property type="match status" value="1"/>
</dbReference>
<evidence type="ECO:0000256" key="2">
    <source>
        <dbReference type="ARBA" id="ARBA00022527"/>
    </source>
</evidence>
<evidence type="ECO:0000313" key="13">
    <source>
        <dbReference type="Proteomes" id="UP000095300"/>
    </source>
</evidence>
<evidence type="ECO:0000259" key="11">
    <source>
        <dbReference type="PROSITE" id="PS50011"/>
    </source>
</evidence>
<evidence type="ECO:0000313" key="12">
    <source>
        <dbReference type="EnsemblMetazoa" id="SCAU000960-PA"/>
    </source>
</evidence>
<keyword evidence="5" id="KW-0418">Kinase</keyword>
<comment type="catalytic activity">
    <reaction evidence="8">
        <text>L-seryl-[protein] + ATP = O-phospho-L-seryl-[protein] + ADP + H(+)</text>
        <dbReference type="Rhea" id="RHEA:17989"/>
        <dbReference type="Rhea" id="RHEA-COMP:9863"/>
        <dbReference type="Rhea" id="RHEA-COMP:11604"/>
        <dbReference type="ChEBI" id="CHEBI:15378"/>
        <dbReference type="ChEBI" id="CHEBI:29999"/>
        <dbReference type="ChEBI" id="CHEBI:30616"/>
        <dbReference type="ChEBI" id="CHEBI:83421"/>
        <dbReference type="ChEBI" id="CHEBI:456216"/>
        <dbReference type="EC" id="2.7.11.1"/>
    </reaction>
</comment>
<dbReference type="InterPro" id="IPR011009">
    <property type="entry name" value="Kinase-like_dom_sf"/>
</dbReference>
<dbReference type="InterPro" id="IPR008271">
    <property type="entry name" value="Ser/Thr_kinase_AS"/>
</dbReference>